<reference evidence="2 3" key="1">
    <citation type="journal article" date="2014" name="Antonie Van Leeuwenhoek">
        <title>Hyphomonas beringensis sp. nov. and Hyphomonas chukchiensis sp. nov., isolated from surface seawater of the Bering Sea and Chukchi Sea.</title>
        <authorList>
            <person name="Li C."/>
            <person name="Lai Q."/>
            <person name="Li G."/>
            <person name="Dong C."/>
            <person name="Wang J."/>
            <person name="Liao Y."/>
            <person name="Shao Z."/>
        </authorList>
    </citation>
    <scope>NUCLEOTIDE SEQUENCE [LARGE SCALE GENOMIC DNA]</scope>
    <source>
        <strain evidence="2 3">MHS-3</strain>
    </source>
</reference>
<proteinExistence type="predicted"/>
<organism evidence="2 3">
    <name type="scientific">Hyphomonas adhaerens MHS-3</name>
    <dbReference type="NCBI Taxonomy" id="1280949"/>
    <lineage>
        <taxon>Bacteria</taxon>
        <taxon>Pseudomonadati</taxon>
        <taxon>Pseudomonadota</taxon>
        <taxon>Alphaproteobacteria</taxon>
        <taxon>Hyphomonadales</taxon>
        <taxon>Hyphomonadaceae</taxon>
        <taxon>Hyphomonas</taxon>
    </lineage>
</organism>
<accession>A0A069E1N9</accession>
<dbReference type="PATRIC" id="fig|1280949.3.peg.2603"/>
<comment type="caution">
    <text evidence="2">The sequence shown here is derived from an EMBL/GenBank/DDBJ whole genome shotgun (WGS) entry which is preliminary data.</text>
</comment>
<evidence type="ECO:0000259" key="1">
    <source>
        <dbReference type="Pfam" id="PF19802"/>
    </source>
</evidence>
<keyword evidence="3" id="KW-1185">Reference proteome</keyword>
<gene>
    <name evidence="2" type="ORF">HAD_12759</name>
</gene>
<dbReference type="EMBL" id="ARYH01000002">
    <property type="protein sequence ID" value="KCZ83474.1"/>
    <property type="molecule type" value="Genomic_DNA"/>
</dbReference>
<sequence>MHDAPSTAELVEAVKRFIDDTASPQLTGHAAFHARVASNVLATILRELEQRPEAEMEEKARLAALLNADPDTPLETLNRNLCDRIKTGSMDLSTDGLLDHLKTTTIAQLSVDQPRYSGLALALQSRG</sequence>
<protein>
    <recommendedName>
        <fullName evidence="1">DUF6285 domain-containing protein</fullName>
    </recommendedName>
</protein>
<dbReference type="OrthoDB" id="8854461at2"/>
<dbReference type="STRING" id="1280949.HAD_12759"/>
<dbReference type="InterPro" id="IPR046252">
    <property type="entry name" value="DUF6285"/>
</dbReference>
<dbReference type="Pfam" id="PF19802">
    <property type="entry name" value="DUF6285"/>
    <property type="match status" value="1"/>
</dbReference>
<dbReference type="RefSeq" id="WP_035572394.1">
    <property type="nucleotide sequence ID" value="NZ_ARYH01000002.1"/>
</dbReference>
<feature type="domain" description="DUF6285" evidence="1">
    <location>
        <begin position="24"/>
        <end position="116"/>
    </location>
</feature>
<name>A0A069E1N9_9PROT</name>
<dbReference type="eggNOG" id="ENOG5033799">
    <property type="taxonomic scope" value="Bacteria"/>
</dbReference>
<dbReference type="Proteomes" id="UP000027446">
    <property type="component" value="Unassembled WGS sequence"/>
</dbReference>
<dbReference type="AlphaFoldDB" id="A0A069E1N9"/>
<evidence type="ECO:0000313" key="2">
    <source>
        <dbReference type="EMBL" id="KCZ83474.1"/>
    </source>
</evidence>
<evidence type="ECO:0000313" key="3">
    <source>
        <dbReference type="Proteomes" id="UP000027446"/>
    </source>
</evidence>